<evidence type="ECO:0000256" key="20">
    <source>
        <dbReference type="ARBA" id="ARBA00023065"/>
    </source>
</evidence>
<evidence type="ECO:0000256" key="33">
    <source>
        <dbReference type="ARBA" id="ARBA00044657"/>
    </source>
</evidence>
<feature type="transmembrane region" description="Helical" evidence="39">
    <location>
        <begin position="207"/>
        <end position="227"/>
    </location>
</feature>
<comment type="catalytic activity">
    <reaction evidence="33">
        <text>Rb(+)(in) = Rb(+)(out)</text>
        <dbReference type="Rhea" id="RHEA:78547"/>
        <dbReference type="ChEBI" id="CHEBI:49847"/>
    </reaction>
</comment>
<dbReference type="PIRSF" id="PIRSF038061">
    <property type="entry name" value="K_channel_subfamily_K_type"/>
    <property type="match status" value="1"/>
</dbReference>
<evidence type="ECO:0000256" key="9">
    <source>
        <dbReference type="ARBA" id="ARBA00022448"/>
    </source>
</evidence>
<evidence type="ECO:0000256" key="31">
    <source>
        <dbReference type="ARBA" id="ARBA00036683"/>
    </source>
</evidence>
<evidence type="ECO:0000256" key="23">
    <source>
        <dbReference type="ARBA" id="ARBA00023180"/>
    </source>
</evidence>
<keyword evidence="21 36" id="KW-0472">Membrane</keyword>
<evidence type="ECO:0000256" key="35">
    <source>
        <dbReference type="ARBA" id="ARBA00046361"/>
    </source>
</evidence>
<evidence type="ECO:0000256" key="6">
    <source>
        <dbReference type="ARBA" id="ARBA00004541"/>
    </source>
</evidence>
<comment type="catalytic activity">
    <reaction evidence="30">
        <text>Na(+)(in) = Na(+)(out)</text>
        <dbReference type="Rhea" id="RHEA:34963"/>
        <dbReference type="ChEBI" id="CHEBI:29101"/>
    </reaction>
</comment>
<feature type="domain" description="Potassium channel" evidence="40">
    <location>
        <begin position="95"/>
        <end position="150"/>
    </location>
</feature>
<dbReference type="EMBL" id="JAPFRF010000019">
    <property type="protein sequence ID" value="KAJ7307488.1"/>
    <property type="molecule type" value="Genomic_DNA"/>
</dbReference>
<keyword evidence="12 36" id="KW-0633">Potassium transport</keyword>
<comment type="subunit">
    <text evidence="35">Homodimer; disulfide-linked. Heterodimer with KCNK2; disulfide-linked. In astrocytes, forms mostly heterodimeric potassium channels with KCNK2, with only a minor proportion of functional channels containing homodimeric KCNK1. Interacts with KCNK3 and KCNK9, forming functional heterodimeric channels. Interacts with GNG4. Identified in a complex with PSD and ARF6; interacts only with PSD that is bound to ARF6. Interacts with UBE2I.</text>
</comment>
<evidence type="ECO:0000256" key="10">
    <source>
        <dbReference type="ARBA" id="ARBA00022475"/>
    </source>
</evidence>
<dbReference type="SUPFAM" id="SSF81324">
    <property type="entry name" value="Voltage-gated potassium channels"/>
    <property type="match status" value="2"/>
</dbReference>
<organism evidence="41 42">
    <name type="scientific">Phrynocephalus forsythii</name>
    <dbReference type="NCBI Taxonomy" id="171643"/>
    <lineage>
        <taxon>Eukaryota</taxon>
        <taxon>Metazoa</taxon>
        <taxon>Chordata</taxon>
        <taxon>Craniata</taxon>
        <taxon>Vertebrata</taxon>
        <taxon>Euteleostomi</taxon>
        <taxon>Lepidosauria</taxon>
        <taxon>Squamata</taxon>
        <taxon>Bifurcata</taxon>
        <taxon>Unidentata</taxon>
        <taxon>Episquamata</taxon>
        <taxon>Toxicofera</taxon>
        <taxon>Iguania</taxon>
        <taxon>Acrodonta</taxon>
        <taxon>Agamidae</taxon>
        <taxon>Agaminae</taxon>
        <taxon>Phrynocephalus</taxon>
    </lineage>
</organism>
<evidence type="ECO:0000256" key="2">
    <source>
        <dbReference type="ARBA" id="ARBA00004172"/>
    </source>
</evidence>
<evidence type="ECO:0000256" key="1">
    <source>
        <dbReference type="ARBA" id="ARBA00000309"/>
    </source>
</evidence>
<feature type="glycosylation site" description="N-linked (GlcNAc...) asparagine" evidence="37">
    <location>
        <position position="90"/>
    </location>
</feature>
<feature type="transmembrane region" description="Helical" evidence="39">
    <location>
        <begin position="125"/>
        <end position="148"/>
    </location>
</feature>
<evidence type="ECO:0000256" key="30">
    <source>
        <dbReference type="ARBA" id="ARBA00036239"/>
    </source>
</evidence>
<keyword evidence="23" id="KW-0325">Glycoprotein</keyword>
<dbReference type="PANTHER" id="PTHR11003">
    <property type="entry name" value="POTASSIUM CHANNEL, SUBFAMILY K"/>
    <property type="match status" value="1"/>
</dbReference>
<dbReference type="Pfam" id="PF07885">
    <property type="entry name" value="Ion_trans_2"/>
    <property type="match status" value="2"/>
</dbReference>
<dbReference type="Proteomes" id="UP001142489">
    <property type="component" value="Unassembled WGS sequence"/>
</dbReference>
<feature type="transmembrane region" description="Helical" evidence="39">
    <location>
        <begin position="169"/>
        <end position="201"/>
    </location>
</feature>
<reference evidence="41" key="1">
    <citation type="journal article" date="2023" name="DNA Res.">
        <title>Chromosome-level genome assembly of Phrynocephalus forsythii using third-generation DNA sequencing and Hi-C analysis.</title>
        <authorList>
            <person name="Qi Y."/>
            <person name="Zhao W."/>
            <person name="Zhao Y."/>
            <person name="Niu C."/>
            <person name="Cao S."/>
            <person name="Zhang Y."/>
        </authorList>
    </citation>
    <scope>NUCLEOTIDE SEQUENCE</scope>
    <source>
        <tissue evidence="41">Muscle</tissue>
    </source>
</reference>
<evidence type="ECO:0000256" key="24">
    <source>
        <dbReference type="ARBA" id="ARBA00023273"/>
    </source>
</evidence>
<dbReference type="InterPro" id="IPR003280">
    <property type="entry name" value="2pore_dom_K_chnl"/>
</dbReference>
<keyword evidence="18 39" id="KW-1133">Transmembrane helix</keyword>
<dbReference type="GO" id="GO:0055037">
    <property type="term" value="C:recycling endosome"/>
    <property type="evidence" value="ECO:0007669"/>
    <property type="project" value="UniProtKB-SubCell"/>
</dbReference>
<evidence type="ECO:0000256" key="14">
    <source>
        <dbReference type="ARBA" id="ARBA00022753"/>
    </source>
</evidence>
<comment type="catalytic activity">
    <reaction evidence="27">
        <text>chloride(in) = chloride(out)</text>
        <dbReference type="Rhea" id="RHEA:29823"/>
        <dbReference type="ChEBI" id="CHEBI:17996"/>
    </reaction>
</comment>
<evidence type="ECO:0000256" key="17">
    <source>
        <dbReference type="ARBA" id="ARBA00022958"/>
    </source>
</evidence>
<comment type="catalytic activity">
    <reaction evidence="1">
        <text>NH4(+)(in) = NH4(+)(out)</text>
        <dbReference type="Rhea" id="RHEA:28747"/>
        <dbReference type="ChEBI" id="CHEBI:28938"/>
    </reaction>
</comment>
<evidence type="ECO:0000256" key="11">
    <source>
        <dbReference type="ARBA" id="ARBA00022499"/>
    </source>
</evidence>
<feature type="domain" description="Potassium channel" evidence="40">
    <location>
        <begin position="189"/>
        <end position="262"/>
    </location>
</feature>
<accession>A0A9Q1ASK5</accession>
<evidence type="ECO:0000256" key="21">
    <source>
        <dbReference type="ARBA" id="ARBA00023136"/>
    </source>
</evidence>
<feature type="transmembrane region" description="Helical" evidence="39">
    <location>
        <begin position="12"/>
        <end position="35"/>
    </location>
</feature>
<evidence type="ECO:0000256" key="37">
    <source>
        <dbReference type="PIRSR" id="PIRSR038061-1"/>
    </source>
</evidence>
<evidence type="ECO:0000256" key="32">
    <source>
        <dbReference type="ARBA" id="ARBA00044635"/>
    </source>
</evidence>
<evidence type="ECO:0000256" key="27">
    <source>
        <dbReference type="ARBA" id="ARBA00024167"/>
    </source>
</evidence>
<evidence type="ECO:0000256" key="25">
    <source>
        <dbReference type="ARBA" id="ARBA00023303"/>
    </source>
</evidence>
<keyword evidence="10" id="KW-1003">Cell membrane</keyword>
<comment type="caution">
    <text evidence="41">The sequence shown here is derived from an EMBL/GenBank/DDBJ whole genome shotgun (WGS) entry which is preliminary data.</text>
</comment>
<evidence type="ECO:0000256" key="16">
    <source>
        <dbReference type="ARBA" id="ARBA00022843"/>
    </source>
</evidence>
<keyword evidence="25 38" id="KW-0407">Ion channel</keyword>
<evidence type="ECO:0000256" key="19">
    <source>
        <dbReference type="ARBA" id="ARBA00023018"/>
    </source>
</evidence>
<evidence type="ECO:0000256" key="34">
    <source>
        <dbReference type="ARBA" id="ARBA00044691"/>
    </source>
</evidence>
<dbReference type="InterPro" id="IPR013099">
    <property type="entry name" value="K_chnl_dom"/>
</dbReference>
<evidence type="ECO:0000256" key="36">
    <source>
        <dbReference type="PIRNR" id="PIRNR038061"/>
    </source>
</evidence>
<keyword evidence="17 36" id="KW-0630">Potassium</keyword>
<evidence type="ECO:0000259" key="40">
    <source>
        <dbReference type="Pfam" id="PF07885"/>
    </source>
</evidence>
<keyword evidence="14" id="KW-0967">Endosome</keyword>
<dbReference type="OrthoDB" id="297496at2759"/>
<evidence type="ECO:0000256" key="8">
    <source>
        <dbReference type="ARBA" id="ARBA00006666"/>
    </source>
</evidence>
<keyword evidence="16" id="KW-0832">Ubl conjugation</keyword>
<comment type="catalytic activity">
    <reaction evidence="32">
        <text>Li(+)(in) = Li(+)(out)</text>
        <dbReference type="Rhea" id="RHEA:78551"/>
        <dbReference type="ChEBI" id="CHEBI:49713"/>
    </reaction>
</comment>
<feature type="transmembrane region" description="Helical" evidence="39">
    <location>
        <begin position="239"/>
        <end position="259"/>
    </location>
</feature>
<gene>
    <name evidence="41" type="ORF">JRQ81_009509</name>
</gene>
<dbReference type="GO" id="GO:0097060">
    <property type="term" value="C:synaptic membrane"/>
    <property type="evidence" value="ECO:0007669"/>
    <property type="project" value="UniProtKB-SubCell"/>
</dbReference>
<dbReference type="GO" id="GO:0030425">
    <property type="term" value="C:dendrite"/>
    <property type="evidence" value="ECO:0007669"/>
    <property type="project" value="UniProtKB-SubCell"/>
</dbReference>
<evidence type="ECO:0000256" key="4">
    <source>
        <dbReference type="ARBA" id="ARBA00004279"/>
    </source>
</evidence>
<keyword evidence="13 38" id="KW-0812">Transmembrane</keyword>
<dbReference type="GO" id="GO:0030322">
    <property type="term" value="P:stabilization of membrane potential"/>
    <property type="evidence" value="ECO:0007669"/>
    <property type="project" value="TreeGrafter"/>
</dbReference>
<keyword evidence="15 36" id="KW-0631">Potassium channel</keyword>
<sequence>MALRGLARSSAGRYGLLLAAYGLYLLLGAAVFSGLESGPELDRLDGLRRAHRRLLAEHRACLSEEGLAGLLERFVRAGSSYSGGPGRRGNGSADERWEVTSALFFAASVLTTTGYGHTMPLSAGGKIFCLLYALVGIPATLLLLACLLQQLLPVLSHRPVRYIHARWGFPLAHVALGHAVALGLATLGLFILVPAICFWALEDRWSFLESVYFCFISLSTIGLDNYVPQGSSGSPWHELYELSITCYLLVGLLAVVVSLETVYQLQQVCAFVQFFAPARDLLPEDDDRQDILAGDQLALATVSRSVSQGPVEGSAT</sequence>
<dbReference type="InterPro" id="IPR001779">
    <property type="entry name" value="2pore_dom_K_chnl_TWIK1"/>
</dbReference>
<dbReference type="GO" id="GO:0015271">
    <property type="term" value="F:outward rectifier potassium channel activity"/>
    <property type="evidence" value="ECO:0007669"/>
    <property type="project" value="TreeGrafter"/>
</dbReference>
<protein>
    <recommendedName>
        <fullName evidence="36">Potassium channel subfamily K member</fullName>
    </recommendedName>
</protein>
<evidence type="ECO:0000256" key="15">
    <source>
        <dbReference type="ARBA" id="ARBA00022826"/>
    </source>
</evidence>
<dbReference type="PANTHER" id="PTHR11003:SF31">
    <property type="entry name" value="POTASSIUM CHANNEL SUBFAMILY K MEMBER 7"/>
    <property type="match status" value="1"/>
</dbReference>
<keyword evidence="19" id="KW-0770">Synapse</keyword>
<dbReference type="PRINTS" id="PR01333">
    <property type="entry name" value="2POREKCHANEL"/>
</dbReference>
<evidence type="ECO:0000256" key="12">
    <source>
        <dbReference type="ARBA" id="ARBA00022538"/>
    </source>
</evidence>
<evidence type="ECO:0000256" key="26">
    <source>
        <dbReference type="ARBA" id="ARBA00023329"/>
    </source>
</evidence>
<keyword evidence="20 36" id="KW-0406">Ion transport</keyword>
<dbReference type="GO" id="GO:0016324">
    <property type="term" value="C:apical plasma membrane"/>
    <property type="evidence" value="ECO:0007669"/>
    <property type="project" value="UniProtKB-SubCell"/>
</dbReference>
<keyword evidence="42" id="KW-1185">Reference proteome</keyword>
<evidence type="ECO:0000256" key="7">
    <source>
        <dbReference type="ARBA" id="ARBA00004651"/>
    </source>
</evidence>
<dbReference type="GO" id="GO:0043204">
    <property type="term" value="C:perikaryon"/>
    <property type="evidence" value="ECO:0007669"/>
    <property type="project" value="UniProtKB-SubCell"/>
</dbReference>
<evidence type="ECO:0000256" key="38">
    <source>
        <dbReference type="RuleBase" id="RU003857"/>
    </source>
</evidence>
<proteinExistence type="inferred from homology"/>
<comment type="catalytic activity">
    <reaction evidence="29">
        <text>K(+)(in) = K(+)(out)</text>
        <dbReference type="Rhea" id="RHEA:29463"/>
        <dbReference type="ChEBI" id="CHEBI:29103"/>
    </reaction>
</comment>
<comment type="catalytic activity">
    <reaction evidence="31">
        <text>L-glutamate(out) = L-glutamate(in)</text>
        <dbReference type="Rhea" id="RHEA:66336"/>
        <dbReference type="ChEBI" id="CHEBI:29985"/>
    </reaction>
</comment>
<dbReference type="PRINTS" id="PR01586">
    <property type="entry name" value="TWIKCHANNEL"/>
</dbReference>
<evidence type="ECO:0000313" key="41">
    <source>
        <dbReference type="EMBL" id="KAJ7307488.1"/>
    </source>
</evidence>
<evidence type="ECO:0000256" key="13">
    <source>
        <dbReference type="ARBA" id="ARBA00022692"/>
    </source>
</evidence>
<evidence type="ECO:0000256" key="3">
    <source>
        <dbReference type="ARBA" id="ARBA00004221"/>
    </source>
</evidence>
<evidence type="ECO:0000256" key="18">
    <source>
        <dbReference type="ARBA" id="ARBA00022989"/>
    </source>
</evidence>
<dbReference type="InterPro" id="IPR003092">
    <property type="entry name" value="2pore_dom_K_chnl_TASK"/>
</dbReference>
<evidence type="ECO:0000256" key="39">
    <source>
        <dbReference type="SAM" id="Phobius"/>
    </source>
</evidence>
<keyword evidence="26" id="KW-0968">Cytoplasmic vesicle</keyword>
<dbReference type="GO" id="GO:0022841">
    <property type="term" value="F:potassium ion leak channel activity"/>
    <property type="evidence" value="ECO:0007669"/>
    <property type="project" value="TreeGrafter"/>
</dbReference>
<dbReference type="PRINTS" id="PR01096">
    <property type="entry name" value="TWIK1CHANNEL"/>
</dbReference>
<evidence type="ECO:0000256" key="22">
    <source>
        <dbReference type="ARBA" id="ARBA00023157"/>
    </source>
</evidence>
<keyword evidence="24" id="KW-0966">Cell projection</keyword>
<keyword evidence="11" id="KW-1017">Isopeptide bond</keyword>
<evidence type="ECO:0000256" key="5">
    <source>
        <dbReference type="ARBA" id="ARBA00004484"/>
    </source>
</evidence>
<evidence type="ECO:0000256" key="28">
    <source>
        <dbReference type="ARBA" id="ARBA00034109"/>
    </source>
</evidence>
<keyword evidence="22" id="KW-1015">Disulfide bond</keyword>
<comment type="catalytic activity">
    <reaction evidence="34">
        <text>Cs(+)(in) = Cs(+)(out)</text>
        <dbReference type="Rhea" id="RHEA:78555"/>
        <dbReference type="ChEBI" id="CHEBI:49547"/>
    </reaction>
</comment>
<dbReference type="Gene3D" id="1.10.287.70">
    <property type="match status" value="1"/>
</dbReference>
<dbReference type="InterPro" id="IPR005408">
    <property type="entry name" value="2pore_dom_K_chnl_TWIK"/>
</dbReference>
<evidence type="ECO:0000256" key="29">
    <source>
        <dbReference type="ARBA" id="ARBA00034430"/>
    </source>
</evidence>
<name>A0A9Q1ASK5_9SAUR</name>
<dbReference type="AlphaFoldDB" id="A0A9Q1ASK5"/>
<evidence type="ECO:0000313" key="42">
    <source>
        <dbReference type="Proteomes" id="UP001142489"/>
    </source>
</evidence>
<keyword evidence="9 36" id="KW-0813">Transport</keyword>
<comment type="subcellular location">
    <subcellularLocation>
        <location evidence="3">Apical cell membrane</location>
    </subcellularLocation>
    <subcellularLocation>
        <location evidence="7">Cell membrane</location>
        <topology evidence="7">Multi-pass membrane protein</topology>
    </subcellularLocation>
    <subcellularLocation>
        <location evidence="4">Cell projection</location>
        <location evidence="4">Dendrite</location>
    </subcellularLocation>
    <subcellularLocation>
        <location evidence="6">Cytoplasmic vesicle</location>
    </subcellularLocation>
    <subcellularLocation>
        <location evidence="5">Perikaryon</location>
    </subcellularLocation>
    <subcellularLocation>
        <location evidence="2">Recycling endosome</location>
    </subcellularLocation>
    <subcellularLocation>
        <location evidence="28">Synaptic cell membrane</location>
    </subcellularLocation>
</comment>
<comment type="similarity">
    <text evidence="8 38">Belongs to the two pore domain potassium channel (TC 1.A.1.8) family.</text>
</comment>